<feature type="compositionally biased region" description="Polar residues" evidence="1">
    <location>
        <begin position="743"/>
        <end position="756"/>
    </location>
</feature>
<feature type="compositionally biased region" description="Acidic residues" evidence="1">
    <location>
        <begin position="643"/>
        <end position="660"/>
    </location>
</feature>
<feature type="compositionally biased region" description="Acidic residues" evidence="1">
    <location>
        <begin position="234"/>
        <end position="247"/>
    </location>
</feature>
<dbReference type="InterPro" id="IPR018822">
    <property type="entry name" value="UPF0646"/>
</dbReference>
<feature type="compositionally biased region" description="Acidic residues" evidence="1">
    <location>
        <begin position="726"/>
        <end position="742"/>
    </location>
</feature>
<sequence length="780" mass="85951">MEAVVQNRGRPEPDHEIEYAAGTVDISQDEDYDFDIGGPEDNLDTEAGAQFTDAGLTNQGESSHDLDNTSTSQVPEDEGTQQPTEGMYDQEDQDQDQDQHRGHAEDVLDTSEFDATVETEELGEGRQDEDGQGSHIEEETKLEQVEESQLEEFEVHEDEITYEETAAEYAGFDDAARPNGEEANDTTHIATSVEYAHHDEGEGFEAHPEAEDDNGAHVEPHQEFLPEGNHSDEMNEDEATTAANPDDEVPVGFPEAHTDAENEVPVIQQDADTVEESVADGHWHKDGREDKQHSDEQPNVRVLWRTEEYRLFADTPVDDPDTYFFKDLDFLQQPLTQFLSGLRQVIANELTPSEELYVKVDGLGIEFGETTTTDFLDKTAFGQIIDLYRQLLQLDDGSESHELYLYLEARPNCLQRFSELTNGAQEGLGLSHFALYYEDGSTDVLVNEEDEDQYEGPRDIYSDDISISGSHDEPEGDTDEAHQTEQPHNPFRITEAQRHAIDVSSTGLEEEGGEKNTIPVDTGRAHGSEDGPVNTDVMSVEDQGGLDLEAQDDLGDAPIDGNSQDLITEQEGDEDVVDEELGEHYSVGGDDEQNLADDGVGGGEANADVLEEESGEKHDPTDDLGGVYLQKNQAADSHTQDDNAADNDDYLDLDNDDVGTTDDKLDEHTEHAGTLDIATHDSSATATLDGDDHANGDDAYVAEDSADASYTAETSNQPDADPSQNDLDEIDWKEGEDDENDVADQTLTDLSHTNFSVKRGRQDEENEGLGGTSPVKRQRV</sequence>
<feature type="compositionally biased region" description="Polar residues" evidence="1">
    <location>
        <begin position="711"/>
        <end position="725"/>
    </location>
</feature>
<feature type="region of interest" description="Disordered" evidence="1">
    <location>
        <begin position="504"/>
        <end position="780"/>
    </location>
</feature>
<feature type="compositionally biased region" description="Basic and acidic residues" evidence="1">
    <location>
        <begin position="135"/>
        <end position="144"/>
    </location>
</feature>
<gene>
    <name evidence="2" type="ORF">SLS53_007039</name>
</gene>
<evidence type="ECO:0000313" key="2">
    <source>
        <dbReference type="EMBL" id="KAK7736204.1"/>
    </source>
</evidence>
<feature type="compositionally biased region" description="Polar residues" evidence="1">
    <location>
        <begin position="68"/>
        <end position="84"/>
    </location>
</feature>
<feature type="compositionally biased region" description="Acidic residues" evidence="1">
    <location>
        <begin position="107"/>
        <end position="122"/>
    </location>
</feature>
<reference evidence="2 3" key="1">
    <citation type="journal article" date="2023" name="PLoS ONE">
        <title>Cytospora paraplurivora sp. nov. isolated from orchards with fruit tree decline syndrome in Ontario, Canada.</title>
        <authorList>
            <person name="Ilyukhin E."/>
            <person name="Nguyen H.D.T."/>
            <person name="Castle A.J."/>
            <person name="Ellouze W."/>
        </authorList>
    </citation>
    <scope>NUCLEOTIDE SEQUENCE [LARGE SCALE GENOMIC DNA]</scope>
    <source>
        <strain evidence="2 3">FDS-564</strain>
    </source>
</reference>
<name>A0AAN9U1B2_9PEZI</name>
<dbReference type="Proteomes" id="UP001320245">
    <property type="component" value="Unassembled WGS sequence"/>
</dbReference>
<feature type="compositionally biased region" description="Acidic residues" evidence="1">
    <location>
        <begin position="568"/>
        <end position="581"/>
    </location>
</feature>
<feature type="region of interest" description="Disordered" evidence="1">
    <location>
        <begin position="450"/>
        <end position="485"/>
    </location>
</feature>
<keyword evidence="3" id="KW-1185">Reference proteome</keyword>
<feature type="region of interest" description="Disordered" evidence="1">
    <location>
        <begin position="1"/>
        <end position="150"/>
    </location>
</feature>
<dbReference type="Pfam" id="PF10336">
    <property type="entry name" value="DUF2420"/>
    <property type="match status" value="1"/>
</dbReference>
<dbReference type="EMBL" id="JAJSPL020000034">
    <property type="protein sequence ID" value="KAK7736204.1"/>
    <property type="molecule type" value="Genomic_DNA"/>
</dbReference>
<feature type="compositionally biased region" description="Basic and acidic residues" evidence="1">
    <location>
        <begin position="97"/>
        <end position="106"/>
    </location>
</feature>
<feature type="compositionally biased region" description="Basic and acidic residues" evidence="1">
    <location>
        <begin position="661"/>
        <end position="673"/>
    </location>
</feature>
<feature type="region of interest" description="Disordered" evidence="1">
    <location>
        <begin position="199"/>
        <end position="247"/>
    </location>
</feature>
<proteinExistence type="predicted"/>
<evidence type="ECO:0000256" key="1">
    <source>
        <dbReference type="SAM" id="MobiDB-lite"/>
    </source>
</evidence>
<organism evidence="2 3">
    <name type="scientific">Cytospora paraplurivora</name>
    <dbReference type="NCBI Taxonomy" id="2898453"/>
    <lineage>
        <taxon>Eukaryota</taxon>
        <taxon>Fungi</taxon>
        <taxon>Dikarya</taxon>
        <taxon>Ascomycota</taxon>
        <taxon>Pezizomycotina</taxon>
        <taxon>Sordariomycetes</taxon>
        <taxon>Sordariomycetidae</taxon>
        <taxon>Diaporthales</taxon>
        <taxon>Cytosporaceae</taxon>
        <taxon>Cytospora</taxon>
    </lineage>
</organism>
<evidence type="ECO:0000313" key="3">
    <source>
        <dbReference type="Proteomes" id="UP001320245"/>
    </source>
</evidence>
<feature type="compositionally biased region" description="Basic and acidic residues" evidence="1">
    <location>
        <begin position="199"/>
        <end position="233"/>
    </location>
</feature>
<dbReference type="AlphaFoldDB" id="A0AAN9U1B2"/>
<accession>A0AAN9U1B2</accession>
<comment type="caution">
    <text evidence="2">The sequence shown here is derived from an EMBL/GenBank/DDBJ whole genome shotgun (WGS) entry which is preliminary data.</text>
</comment>
<protein>
    <submittedName>
        <fullName evidence="2">Uncharacterized protein</fullName>
    </submittedName>
</protein>
<feature type="compositionally biased region" description="Basic and acidic residues" evidence="1">
    <location>
        <begin position="9"/>
        <end position="18"/>
    </location>
</feature>